<gene>
    <name evidence="3" type="ORF">FB460_1792</name>
</gene>
<keyword evidence="2" id="KW-0560">Oxidoreductase</keyword>
<protein>
    <submittedName>
        <fullName evidence="3">NAD(P)-dependent dehydrogenase (Short-subunit alcohol dehydrogenase family)</fullName>
    </submittedName>
</protein>
<reference evidence="3 4" key="1">
    <citation type="submission" date="2019-06" db="EMBL/GenBank/DDBJ databases">
        <title>Sequencing the genomes of 1000 actinobacteria strains.</title>
        <authorList>
            <person name="Klenk H.-P."/>
        </authorList>
    </citation>
    <scope>NUCLEOTIDE SEQUENCE [LARGE SCALE GENOMIC DNA]</scope>
    <source>
        <strain evidence="3 4">DSM 8251</strain>
    </source>
</reference>
<dbReference type="SUPFAM" id="SSF51735">
    <property type="entry name" value="NAD(P)-binding Rossmann-fold domains"/>
    <property type="match status" value="1"/>
</dbReference>
<dbReference type="GO" id="GO:0016616">
    <property type="term" value="F:oxidoreductase activity, acting on the CH-OH group of donors, NAD or NADP as acceptor"/>
    <property type="evidence" value="ECO:0007669"/>
    <property type="project" value="TreeGrafter"/>
</dbReference>
<name>A0A542ZC84_9ACTN</name>
<evidence type="ECO:0000256" key="1">
    <source>
        <dbReference type="ARBA" id="ARBA00006484"/>
    </source>
</evidence>
<comment type="caution">
    <text evidence="3">The sequence shown here is derived from an EMBL/GenBank/DDBJ whole genome shotgun (WGS) entry which is preliminary data.</text>
</comment>
<dbReference type="Proteomes" id="UP000316196">
    <property type="component" value="Unassembled WGS sequence"/>
</dbReference>
<organism evidence="3 4">
    <name type="scientific">Propioniferax innocua</name>
    <dbReference type="NCBI Taxonomy" id="1753"/>
    <lineage>
        <taxon>Bacteria</taxon>
        <taxon>Bacillati</taxon>
        <taxon>Actinomycetota</taxon>
        <taxon>Actinomycetes</taxon>
        <taxon>Propionibacteriales</taxon>
        <taxon>Propionibacteriaceae</taxon>
        <taxon>Propioniferax</taxon>
    </lineage>
</organism>
<evidence type="ECO:0000256" key="2">
    <source>
        <dbReference type="ARBA" id="ARBA00023002"/>
    </source>
</evidence>
<keyword evidence="4" id="KW-1185">Reference proteome</keyword>
<dbReference type="Gene3D" id="3.40.50.720">
    <property type="entry name" value="NAD(P)-binding Rossmann-like Domain"/>
    <property type="match status" value="1"/>
</dbReference>
<dbReference type="Pfam" id="PF13561">
    <property type="entry name" value="adh_short_C2"/>
    <property type="match status" value="1"/>
</dbReference>
<dbReference type="InterPro" id="IPR036291">
    <property type="entry name" value="NAD(P)-bd_dom_sf"/>
</dbReference>
<comment type="similarity">
    <text evidence="1">Belongs to the short-chain dehydrogenases/reductases (SDR) family.</text>
</comment>
<evidence type="ECO:0000313" key="4">
    <source>
        <dbReference type="Proteomes" id="UP000316196"/>
    </source>
</evidence>
<evidence type="ECO:0000313" key="3">
    <source>
        <dbReference type="EMBL" id="TQL57944.1"/>
    </source>
</evidence>
<dbReference type="PANTHER" id="PTHR42760:SF133">
    <property type="entry name" value="3-OXOACYL-[ACYL-CARRIER-PROTEIN] REDUCTASE"/>
    <property type="match status" value="1"/>
</dbReference>
<dbReference type="InterPro" id="IPR002347">
    <property type="entry name" value="SDR_fam"/>
</dbReference>
<sequence>MHTSGRVTLVTGADSGLGRAIAESLPRSGMIIRAGIGAHVDVQADLTQRNGRIHLATAVRNITGGRLDAIVAVAGSGAPHPNTVSLNYFGVTEVTSMLHGLLVASNAPTVVAVSSSSTLNRGNVALIRAAKNGDETRARAVAGRLTATGRGSQIYRSSKIALNHWVRATAVDEKWTKPGITVNAVAPGVIATDALLATWERDRDLLEAALPQPLGTPGPVQPIADLICWMASERNRFMTGQIVYCDGGTDALTRKVRPHTVYLRYPPRTLVQMVRLARRRTPHTARQGTIQ</sequence>
<accession>A0A542ZC84</accession>
<proteinExistence type="inferred from homology"/>
<dbReference type="PANTHER" id="PTHR42760">
    <property type="entry name" value="SHORT-CHAIN DEHYDROGENASES/REDUCTASES FAMILY MEMBER"/>
    <property type="match status" value="1"/>
</dbReference>
<dbReference type="AlphaFoldDB" id="A0A542ZC84"/>
<dbReference type="EMBL" id="VFOR01000002">
    <property type="protein sequence ID" value="TQL57944.1"/>
    <property type="molecule type" value="Genomic_DNA"/>
</dbReference>
<dbReference type="RefSeq" id="WP_142093758.1">
    <property type="nucleotide sequence ID" value="NZ_BAAAMD010000004.1"/>
</dbReference>
<dbReference type="OrthoDB" id="9809287at2"/>
<dbReference type="PRINTS" id="PR00081">
    <property type="entry name" value="GDHRDH"/>
</dbReference>